<dbReference type="InterPro" id="IPR003141">
    <property type="entry name" value="Pol/His_phosphatase_N"/>
</dbReference>
<dbReference type="InterPro" id="IPR029460">
    <property type="entry name" value="DNAPol_HHH"/>
</dbReference>
<dbReference type="Pfam" id="PF17657">
    <property type="entry name" value="DNA_pol3_finger"/>
    <property type="match status" value="1"/>
</dbReference>
<evidence type="ECO:0000313" key="14">
    <source>
        <dbReference type="EMBL" id="SNB68035.1"/>
    </source>
</evidence>
<evidence type="ECO:0000256" key="2">
    <source>
        <dbReference type="ARBA" id="ARBA00009496"/>
    </source>
</evidence>
<sequence>MAYASFVHLRVRSGFSLLEGAVKFDDLAKSCVGLRMPAVALTDSANLFGAMQFSSSMTKAGVQPILGTTIALAFLDERPRTTTKEPPAEPIVLLVKDEQGYRNLSKLLSQAYLESDPTQGLRFSIERLESLSEGLICLTGGSAGPIGQALLRGEGAYADRLTVALKAIFGDRLYIELQRHGLPQEDEVEGELLELAYRHEIPLVATNDVHFIAAQMHEAHDVLLALGQGTTLHDQNRRRVTVDHRFKSAEEMAALFADLPEAIANTLVVARRCAYAAPERKPILPTFAADEDAEMRRQATEGLEKRLRQAVFVKDMDGASREKAARPYHQRLAYELDVISQMKFPGYFLIVSDFIKWAKSQGIPVGPGRGSGAGSVVAWSLEITDLDPLRFGLLFERFLNPERVSMPDFDIDFCEERRGEVIAYVRDRYGADRVAQIITFGTLQARAALRDVGRVMGLPFGMVDRICKLVPQNPANPINLTQALEMEPRLKEAMREDENIARMMDIARQLEGLPRNASTHAAGVVIGDRPLDELVPLYQDPRAQLPATQFNMKDVEKAGLVKFDFLGLSTLTLLRFAEEIVHARGIDLDLSALELDDPESYRLLAKAETTGVFQLESGGMRDALRKLKPDCFEDIIAMVSLYRPGPMDNIPRYTAVKHKLEEPAYLHPLLEPILSETNGVIIYQEQVMEIAKQLAGYSLGGADLLRRAMGKKIKAEMDAQREVFVKGAAGNGIADDLANTIFDAVAKFASYGFNKSHAAAYALLAYHTAYLKANHGVEFYAAAMTTEMASQEKLAAFRQEMQSRGLELLPPDVDFSQPKFAVEDRSDGKPAVRFALAAIKGVGLHAMEELVRERVDGESFGNIFDLVRRVGTKTLNRRILEALIKAGALDGLDANRKRSMLAIDSAFRWAAACQEAAVSGQWNMFGSGEQALPPKPTLPETEDWPAMERLQYEMEAIGFYMSAHPLDSYRSALERLRITPAAELRHALGFAERTRIKLAGVVLGKQERVTERSRFAFAQLSDPSGQFEVMLFNEALAQSRELLESRDPLLVEVDARLDGENVKLSVLRMEKLDGLVDRRGPTSIEIRLVDTESALRLKPLLNTSGAGARIRLVIVEEGEEITLNLPETYALPYQRRADVERHPGVREIRDITLH</sequence>
<comment type="function">
    <text evidence="10">DNA polymerase III is a complex, multichain enzyme responsible for most of the replicative synthesis in bacteria. This DNA polymerase also exhibits 3' to 5' exonuclease activity. The alpha chain is the DNA polymerase.</text>
</comment>
<dbReference type="Pfam" id="PF07733">
    <property type="entry name" value="DNA_pol3_alpha"/>
    <property type="match status" value="1"/>
</dbReference>
<reference evidence="14 15" key="1">
    <citation type="submission" date="2017-06" db="EMBL/GenBank/DDBJ databases">
        <authorList>
            <person name="Kim H.J."/>
            <person name="Triplett B.A."/>
        </authorList>
    </citation>
    <scope>NUCLEOTIDE SEQUENCE [LARGE SCALE GENOMIC DNA]</scope>
    <source>
        <strain evidence="14 15">B29T1</strain>
    </source>
</reference>
<evidence type="ECO:0000256" key="1">
    <source>
        <dbReference type="ARBA" id="ARBA00004496"/>
    </source>
</evidence>
<dbReference type="OrthoDB" id="9803237at2"/>
<comment type="subcellular location">
    <subcellularLocation>
        <location evidence="1">Cytoplasm</location>
    </subcellularLocation>
</comment>
<comment type="subunit">
    <text evidence="11">DNA polymerase III contains a core (composed of alpha, epsilon and theta chains) that associates with a tau subunit. This core dimerizes to form the POLIII' complex. PolIII' associates with the gamma complex (composed of gamma, delta, delta', psi and chi chains) and with the beta chain to form the complete DNA polymerase III complex.</text>
</comment>
<evidence type="ECO:0000256" key="4">
    <source>
        <dbReference type="ARBA" id="ARBA00019114"/>
    </source>
</evidence>
<keyword evidence="8" id="KW-0235">DNA replication</keyword>
<dbReference type="GO" id="GO:0008408">
    <property type="term" value="F:3'-5' exonuclease activity"/>
    <property type="evidence" value="ECO:0007669"/>
    <property type="project" value="InterPro"/>
</dbReference>
<accession>A0A212R7F4</accession>
<dbReference type="InterPro" id="IPR041931">
    <property type="entry name" value="DNA_pol3_alpha_thumb_dom"/>
</dbReference>
<dbReference type="InterPro" id="IPR049821">
    <property type="entry name" value="PolIIIA_DnaE1_PHP"/>
</dbReference>
<dbReference type="PANTHER" id="PTHR32294:SF0">
    <property type="entry name" value="DNA POLYMERASE III SUBUNIT ALPHA"/>
    <property type="match status" value="1"/>
</dbReference>
<gene>
    <name evidence="14" type="ORF">SAMN07250955_106117</name>
</gene>
<keyword evidence="6" id="KW-0808">Transferase</keyword>
<dbReference type="Gene3D" id="3.20.20.140">
    <property type="entry name" value="Metal-dependent hydrolases"/>
    <property type="match status" value="1"/>
</dbReference>
<keyword evidence="7" id="KW-0548">Nucleotidyltransferase</keyword>
<comment type="catalytic activity">
    <reaction evidence="12">
        <text>DNA(n) + a 2'-deoxyribonucleoside 5'-triphosphate = DNA(n+1) + diphosphate</text>
        <dbReference type="Rhea" id="RHEA:22508"/>
        <dbReference type="Rhea" id="RHEA-COMP:17339"/>
        <dbReference type="Rhea" id="RHEA-COMP:17340"/>
        <dbReference type="ChEBI" id="CHEBI:33019"/>
        <dbReference type="ChEBI" id="CHEBI:61560"/>
        <dbReference type="ChEBI" id="CHEBI:173112"/>
        <dbReference type="EC" id="2.7.7.7"/>
    </reaction>
</comment>
<dbReference type="EC" id="2.7.7.7" evidence="3"/>
<evidence type="ECO:0000259" key="13">
    <source>
        <dbReference type="SMART" id="SM00481"/>
    </source>
</evidence>
<protein>
    <recommendedName>
        <fullName evidence="4">DNA polymerase III subunit alpha</fullName>
        <ecNumber evidence="3">2.7.7.7</ecNumber>
    </recommendedName>
</protein>
<dbReference type="SUPFAM" id="SSF89550">
    <property type="entry name" value="PHP domain-like"/>
    <property type="match status" value="1"/>
</dbReference>
<name>A0A212R7F4_9PROT</name>
<evidence type="ECO:0000256" key="9">
    <source>
        <dbReference type="ARBA" id="ARBA00022932"/>
    </source>
</evidence>
<evidence type="ECO:0000256" key="7">
    <source>
        <dbReference type="ARBA" id="ARBA00022695"/>
    </source>
</evidence>
<dbReference type="Proteomes" id="UP000197065">
    <property type="component" value="Unassembled WGS sequence"/>
</dbReference>
<dbReference type="GO" id="GO:0006260">
    <property type="term" value="P:DNA replication"/>
    <property type="evidence" value="ECO:0007669"/>
    <property type="project" value="UniProtKB-KW"/>
</dbReference>
<evidence type="ECO:0000256" key="8">
    <source>
        <dbReference type="ARBA" id="ARBA00022705"/>
    </source>
</evidence>
<dbReference type="GO" id="GO:0005737">
    <property type="term" value="C:cytoplasm"/>
    <property type="evidence" value="ECO:0007669"/>
    <property type="project" value="UniProtKB-SubCell"/>
</dbReference>
<dbReference type="GO" id="GO:0003887">
    <property type="term" value="F:DNA-directed DNA polymerase activity"/>
    <property type="evidence" value="ECO:0007669"/>
    <property type="project" value="UniProtKB-KW"/>
</dbReference>
<dbReference type="InterPro" id="IPR004805">
    <property type="entry name" value="DnaE2/DnaE/PolC"/>
</dbReference>
<dbReference type="PANTHER" id="PTHR32294">
    <property type="entry name" value="DNA POLYMERASE III SUBUNIT ALPHA"/>
    <property type="match status" value="1"/>
</dbReference>
<dbReference type="AlphaFoldDB" id="A0A212R7F4"/>
<keyword evidence="5" id="KW-0963">Cytoplasm</keyword>
<dbReference type="Gene3D" id="1.10.10.1600">
    <property type="entry name" value="Bacterial DNA polymerase III alpha subunit, thumb domain"/>
    <property type="match status" value="1"/>
</dbReference>
<proteinExistence type="inferred from homology"/>
<dbReference type="NCBIfam" id="NF004226">
    <property type="entry name" value="PRK05673.1"/>
    <property type="match status" value="1"/>
</dbReference>
<evidence type="ECO:0000256" key="12">
    <source>
        <dbReference type="ARBA" id="ARBA00049244"/>
    </source>
</evidence>
<dbReference type="InterPro" id="IPR040982">
    <property type="entry name" value="DNA_pol3_finger"/>
</dbReference>
<dbReference type="SMART" id="SM00481">
    <property type="entry name" value="POLIIIAc"/>
    <property type="match status" value="1"/>
</dbReference>
<dbReference type="RefSeq" id="WP_088561421.1">
    <property type="nucleotide sequence ID" value="NZ_FYEH01000006.1"/>
</dbReference>
<dbReference type="Pfam" id="PF02811">
    <property type="entry name" value="PHP"/>
    <property type="match status" value="1"/>
</dbReference>
<comment type="similarity">
    <text evidence="2">Belongs to the DNA polymerase type-C family. DnaE subfamily.</text>
</comment>
<keyword evidence="9" id="KW-0239">DNA-directed DNA polymerase</keyword>
<dbReference type="Gene3D" id="1.10.150.870">
    <property type="match status" value="1"/>
</dbReference>
<dbReference type="CDD" id="cd04485">
    <property type="entry name" value="DnaE_OBF"/>
    <property type="match status" value="1"/>
</dbReference>
<keyword evidence="15" id="KW-1185">Reference proteome</keyword>
<evidence type="ECO:0000256" key="3">
    <source>
        <dbReference type="ARBA" id="ARBA00012417"/>
    </source>
</evidence>
<evidence type="ECO:0000256" key="11">
    <source>
        <dbReference type="ARBA" id="ARBA00026073"/>
    </source>
</evidence>
<dbReference type="InterPro" id="IPR011708">
    <property type="entry name" value="DNA_pol3_alpha_NTPase_dom"/>
</dbReference>
<evidence type="ECO:0000256" key="6">
    <source>
        <dbReference type="ARBA" id="ARBA00022679"/>
    </source>
</evidence>
<evidence type="ECO:0000313" key="15">
    <source>
        <dbReference type="Proteomes" id="UP000197065"/>
    </source>
</evidence>
<dbReference type="CDD" id="cd07433">
    <property type="entry name" value="PHP_PolIIIA_DnaE1"/>
    <property type="match status" value="1"/>
</dbReference>
<feature type="domain" description="Polymerase/histidinol phosphatase N-terminal" evidence="13">
    <location>
        <begin position="7"/>
        <end position="74"/>
    </location>
</feature>
<dbReference type="InterPro" id="IPR004013">
    <property type="entry name" value="PHP_dom"/>
</dbReference>
<evidence type="ECO:0000256" key="5">
    <source>
        <dbReference type="ARBA" id="ARBA00022490"/>
    </source>
</evidence>
<organism evidence="14 15">
    <name type="scientific">Arboricoccus pini</name>
    <dbReference type="NCBI Taxonomy" id="1963835"/>
    <lineage>
        <taxon>Bacteria</taxon>
        <taxon>Pseudomonadati</taxon>
        <taxon>Pseudomonadota</taxon>
        <taxon>Alphaproteobacteria</taxon>
        <taxon>Geminicoccales</taxon>
        <taxon>Geminicoccaceae</taxon>
        <taxon>Arboricoccus</taxon>
    </lineage>
</organism>
<dbReference type="NCBIfam" id="TIGR00594">
    <property type="entry name" value="polc"/>
    <property type="match status" value="1"/>
</dbReference>
<dbReference type="Pfam" id="PF14579">
    <property type="entry name" value="HHH_6"/>
    <property type="match status" value="1"/>
</dbReference>
<dbReference type="InterPro" id="IPR016195">
    <property type="entry name" value="Pol/histidinol_Pase-like"/>
</dbReference>
<evidence type="ECO:0000256" key="10">
    <source>
        <dbReference type="ARBA" id="ARBA00025611"/>
    </source>
</evidence>
<dbReference type="EMBL" id="FYEH01000006">
    <property type="protein sequence ID" value="SNB68035.1"/>
    <property type="molecule type" value="Genomic_DNA"/>
</dbReference>